<feature type="compositionally biased region" description="Polar residues" evidence="5">
    <location>
        <begin position="681"/>
        <end position="695"/>
    </location>
</feature>
<feature type="compositionally biased region" description="Acidic residues" evidence="5">
    <location>
        <begin position="952"/>
        <end position="998"/>
    </location>
</feature>
<feature type="coiled-coil region" evidence="4">
    <location>
        <begin position="1235"/>
        <end position="1265"/>
    </location>
</feature>
<proteinExistence type="predicted"/>
<evidence type="ECO:0000313" key="8">
    <source>
        <dbReference type="Proteomes" id="UP001305779"/>
    </source>
</evidence>
<dbReference type="SUPFAM" id="SSF117289">
    <property type="entry name" value="Nucleoporin domain"/>
    <property type="match status" value="1"/>
</dbReference>
<evidence type="ECO:0000259" key="6">
    <source>
        <dbReference type="Pfam" id="PF16755"/>
    </source>
</evidence>
<protein>
    <recommendedName>
        <fullName evidence="6">Nucleoporin Nup159/Nup146 N-terminal domain-containing protein</fullName>
    </recommendedName>
</protein>
<feature type="compositionally biased region" description="Low complexity" evidence="5">
    <location>
        <begin position="647"/>
        <end position="658"/>
    </location>
</feature>
<name>A0ABR0E8B4_ZASCE</name>
<evidence type="ECO:0000313" key="7">
    <source>
        <dbReference type="EMBL" id="KAK4497498.1"/>
    </source>
</evidence>
<dbReference type="Proteomes" id="UP001305779">
    <property type="component" value="Unassembled WGS sequence"/>
</dbReference>
<feature type="coiled-coil region" evidence="4">
    <location>
        <begin position="1305"/>
        <end position="1332"/>
    </location>
</feature>
<feature type="compositionally biased region" description="Polar residues" evidence="5">
    <location>
        <begin position="819"/>
        <end position="830"/>
    </location>
</feature>
<feature type="region of interest" description="Disordered" evidence="5">
    <location>
        <begin position="1437"/>
        <end position="1477"/>
    </location>
</feature>
<feature type="compositionally biased region" description="Basic and acidic residues" evidence="5">
    <location>
        <begin position="999"/>
        <end position="1020"/>
    </location>
</feature>
<keyword evidence="4" id="KW-0175">Coiled coil</keyword>
<feature type="compositionally biased region" description="Low complexity" evidence="5">
    <location>
        <begin position="533"/>
        <end position="555"/>
    </location>
</feature>
<feature type="compositionally biased region" description="Polar residues" evidence="5">
    <location>
        <begin position="560"/>
        <end position="578"/>
    </location>
</feature>
<dbReference type="EMBL" id="JAXOVC010000009">
    <property type="protein sequence ID" value="KAK4497498.1"/>
    <property type="molecule type" value="Genomic_DNA"/>
</dbReference>
<feature type="compositionally biased region" description="Gly residues" evidence="5">
    <location>
        <begin position="781"/>
        <end position="796"/>
    </location>
</feature>
<dbReference type="Gene3D" id="2.130.10.10">
    <property type="entry name" value="YVTN repeat-like/Quinoprotein amine dehydrogenase"/>
    <property type="match status" value="1"/>
</dbReference>
<feature type="region of interest" description="Disordered" evidence="5">
    <location>
        <begin position="484"/>
        <end position="1128"/>
    </location>
</feature>
<feature type="compositionally biased region" description="Low complexity" evidence="5">
    <location>
        <begin position="1062"/>
        <end position="1078"/>
    </location>
</feature>
<evidence type="ECO:0000256" key="4">
    <source>
        <dbReference type="SAM" id="Coils"/>
    </source>
</evidence>
<evidence type="ECO:0000256" key="5">
    <source>
        <dbReference type="SAM" id="MobiDB-lite"/>
    </source>
</evidence>
<evidence type="ECO:0000256" key="2">
    <source>
        <dbReference type="ARBA" id="ARBA00022448"/>
    </source>
</evidence>
<dbReference type="InterPro" id="IPR015943">
    <property type="entry name" value="WD40/YVTN_repeat-like_dom_sf"/>
</dbReference>
<gene>
    <name evidence="7" type="ORF">PRZ48_011949</name>
</gene>
<feature type="domain" description="Nucleoporin Nup159/Nup146 N-terminal" evidence="6">
    <location>
        <begin position="44"/>
        <end position="435"/>
    </location>
</feature>
<accession>A0ABR0E8B4</accession>
<organism evidence="7 8">
    <name type="scientific">Zasmidium cellare</name>
    <name type="common">Wine cellar mold</name>
    <name type="synonym">Racodium cellare</name>
    <dbReference type="NCBI Taxonomy" id="395010"/>
    <lineage>
        <taxon>Eukaryota</taxon>
        <taxon>Fungi</taxon>
        <taxon>Dikarya</taxon>
        <taxon>Ascomycota</taxon>
        <taxon>Pezizomycotina</taxon>
        <taxon>Dothideomycetes</taxon>
        <taxon>Dothideomycetidae</taxon>
        <taxon>Mycosphaerellales</taxon>
        <taxon>Mycosphaerellaceae</taxon>
        <taxon>Zasmidium</taxon>
    </lineage>
</organism>
<comment type="caution">
    <text evidence="7">The sequence shown here is derived from an EMBL/GenBank/DDBJ whole genome shotgun (WGS) entry which is preliminary data.</text>
</comment>
<reference evidence="7 8" key="1">
    <citation type="journal article" date="2023" name="G3 (Bethesda)">
        <title>A chromosome-level genome assembly of Zasmidium syzygii isolated from banana leaves.</title>
        <authorList>
            <person name="van Westerhoven A.C."/>
            <person name="Mehrabi R."/>
            <person name="Talebi R."/>
            <person name="Steentjes M.B.F."/>
            <person name="Corcolon B."/>
            <person name="Chong P.A."/>
            <person name="Kema G.H.J."/>
            <person name="Seidl M.F."/>
        </authorList>
    </citation>
    <scope>NUCLEOTIDE SEQUENCE [LARGE SCALE GENOMIC DNA]</scope>
    <source>
        <strain evidence="7 8">P124</strain>
    </source>
</reference>
<evidence type="ECO:0000256" key="1">
    <source>
        <dbReference type="ARBA" id="ARBA00004123"/>
    </source>
</evidence>
<evidence type="ECO:0000256" key="3">
    <source>
        <dbReference type="ARBA" id="ARBA00023242"/>
    </source>
</evidence>
<keyword evidence="3" id="KW-0539">Nucleus</keyword>
<sequence length="1510" mass="159963">MNAADAKAEEDFQEVVGDEIGFQDVATKGTTLRVSQPWPEDQLPSTTASLLSIASNKGLVAVAGSDGLHISRTEKTRRRYIPRPEGNDSVRPLEPDVTLSVPRISHVTFNADESCLIIAAQEGGGLAIYDTNQLANGAPPAFQIGTNNTSVRELLPNPNPSSELSHLVGIVLTDGKLILADLKNRTLVNNANGNPVFYENVYAASWSKLGKQLVAGLADSTAVQIDAQGNVKGQIPQPPQLQQVAQEMNYENVQRMPITSISWLSTYEFFIVYSPTYAQADGNQNDSLYFIAARAAKGEPLVFRRFSVDPCGAFDMSRGTPAHHFVRRINDWHKASDLLIVASTASTDVNALGQFKEGAKEFPANEFVTCTPSQDNRRIQLPMSAAGGDTSPLGLAIDLSTKEVAPFPVPSEDDVIHHSGLPLPALYVLNTDGILNIWWIVYNDAIREKQFCPGIVHRSGRYALYRKFAQELDAVPADVEGRFAGQADNKEPDETEPLGDPAADSAKPAISTGFSNGQAAMPLGSTIGQQPQASAAPTGFGFGSSSFPKPASSPAVGRSSFAQNGTSGAASFGSSNPLGQKPNLWGSSPSVGGAKPSFGSSSAMGSGPSAWSTQSTGAFPQPAALGQAPAFAKPSTPGQTPGFAKASPIGFGQPSQPGSGFGQVSQMGANKPSLFSGAKPASQSIFGQSNTTANGQQSSPSQNPPSPFAAVPLSSPFMKKPSLPNETSMGSTATLGSGSSGLGSFAQASGQGSSFASKPAVSRESTMGGPDEAKQPASGLSGLGSGGFKLGSGFQGDGSAKDDLPKPKAPGDNLFGSGFSATLGSTSNEPQIKAEPGTEGQPSLQQIPAAKEEAPVPDDAPLPPDPSQFKAPAIPDDAPLPPDPSTFKAPAVPDDAPLPPDPSTYKAPKMPDDIPGMPGFGVAKPEEKDVPIAGSPPVDVTNSQTFSPAEGSEADGPAEGDEDDDLEEESGPTEDDEDWDDEDEEDDDDEEEEEEEEAEQGKVDDPARHAAFMKRVEPPPHLKSPKSPPAAKEVSRTPSSDEKTDRTSYTPAGLPKGPVFAPPTSRTQQSPRSPSPQRAVTSPVRGPGIPEKSLPSQIQTSAVPPAKPVKRPAARAKPREPTAGELEDEAIARVETLLAAPIEPSKDFPFFYTHTDYTGAVEHTGIGGQIERVFRDVNSMIHTVGLNARSLDSFLQGQELLKKPGERTVEDLDDADAWCLGDLPDLSKLLENIGKQLEDGKLEDVRNKLENISEEQSEALKLKAKTTEMRKQIQAHTDPTQVAMRDAAPLSAETQAQQAELRQGVQRVQTLLSEVEQKMSMLRADLAALSRKDGQKNGAPVPTVEAVTNTILKMTAMVQQKSADIDILEAQIKRLPNGMASLRLDDDYEDDLASRLADNRLLTNRSSPAATPPRRPRMAANGDPLGMSGMFGMSRFQTPPSNRRSTRFTPEASGLGRSTGSLGASTRKKMSEVTTEEVDMYQSRVQRRAKVLGALKAKVEYHGPKIVRVE</sequence>
<feature type="compositionally biased region" description="Low complexity" evidence="5">
    <location>
        <begin position="730"/>
        <end position="757"/>
    </location>
</feature>
<feature type="compositionally biased region" description="Basic and acidic residues" evidence="5">
    <location>
        <begin position="1033"/>
        <end position="1046"/>
    </location>
</feature>
<feature type="compositionally biased region" description="Low complexity" evidence="5">
    <location>
        <begin position="596"/>
        <end position="612"/>
    </location>
</feature>
<dbReference type="InterPro" id="IPR039462">
    <property type="entry name" value="Nup159/Nup146_N"/>
</dbReference>
<keyword evidence="8" id="KW-1185">Reference proteome</keyword>
<feature type="region of interest" description="Disordered" evidence="5">
    <location>
        <begin position="1399"/>
        <end position="1419"/>
    </location>
</feature>
<keyword evidence="2" id="KW-0813">Transport</keyword>
<comment type="subcellular location">
    <subcellularLocation>
        <location evidence="1">Nucleus</location>
    </subcellularLocation>
</comment>
<dbReference type="Pfam" id="PF16755">
    <property type="entry name" value="Beta-prop_NUP159_NUP214"/>
    <property type="match status" value="1"/>
</dbReference>